<keyword evidence="2" id="KW-1185">Reference proteome</keyword>
<reference evidence="1" key="1">
    <citation type="journal article" date="2021" name="Genome Biol. Evol.">
        <title>The assembled and annotated genome of the fairy-ring fungus Marasmius oreades.</title>
        <authorList>
            <person name="Hiltunen M."/>
            <person name="Ament-Velasquez S.L."/>
            <person name="Johannesson H."/>
        </authorList>
    </citation>
    <scope>NUCLEOTIDE SEQUENCE</scope>
    <source>
        <strain evidence="1">03SP1</strain>
    </source>
</reference>
<comment type="caution">
    <text evidence="1">The sequence shown here is derived from an EMBL/GenBank/DDBJ whole genome shotgun (WGS) entry which is preliminary data.</text>
</comment>
<protein>
    <submittedName>
        <fullName evidence="1">Uncharacterized protein</fullName>
    </submittedName>
</protein>
<evidence type="ECO:0000313" key="2">
    <source>
        <dbReference type="Proteomes" id="UP001049176"/>
    </source>
</evidence>
<evidence type="ECO:0000313" key="1">
    <source>
        <dbReference type="EMBL" id="KAG7094245.1"/>
    </source>
</evidence>
<accession>A0A9P7S2T2</accession>
<proteinExistence type="predicted"/>
<dbReference type="AlphaFoldDB" id="A0A9P7S2T2"/>
<gene>
    <name evidence="1" type="ORF">E1B28_007850</name>
</gene>
<dbReference type="Proteomes" id="UP001049176">
    <property type="component" value="Chromosome 4"/>
</dbReference>
<dbReference type="EMBL" id="CM032184">
    <property type="protein sequence ID" value="KAG7094245.1"/>
    <property type="molecule type" value="Genomic_DNA"/>
</dbReference>
<sequence>MYKCHQSSVTLLGFVPNSIIHSNELKFSQSRYSDLGTMATFERGQLSTFSTTSRRYQSKDEISTFDREEQIGSTLRLSGRMTAVPTISNSARFRQVALIKMVIHAFQAYPRKLSE</sequence>
<dbReference type="KEGG" id="more:E1B28_007850"/>
<name>A0A9P7S2T2_9AGAR</name>
<dbReference type="RefSeq" id="XP_043010715.1">
    <property type="nucleotide sequence ID" value="XM_043152629.1"/>
</dbReference>
<organism evidence="1 2">
    <name type="scientific">Marasmius oreades</name>
    <name type="common">fairy-ring Marasmius</name>
    <dbReference type="NCBI Taxonomy" id="181124"/>
    <lineage>
        <taxon>Eukaryota</taxon>
        <taxon>Fungi</taxon>
        <taxon>Dikarya</taxon>
        <taxon>Basidiomycota</taxon>
        <taxon>Agaricomycotina</taxon>
        <taxon>Agaricomycetes</taxon>
        <taxon>Agaricomycetidae</taxon>
        <taxon>Agaricales</taxon>
        <taxon>Marasmiineae</taxon>
        <taxon>Marasmiaceae</taxon>
        <taxon>Marasmius</taxon>
    </lineage>
</organism>
<dbReference type="GeneID" id="66076926"/>